<dbReference type="Proteomes" id="UP000184035">
    <property type="component" value="Unassembled WGS sequence"/>
</dbReference>
<keyword evidence="3" id="KW-1185">Reference proteome</keyword>
<evidence type="ECO:0000256" key="1">
    <source>
        <dbReference type="SAM" id="Phobius"/>
    </source>
</evidence>
<keyword evidence="1" id="KW-1133">Transmembrane helix</keyword>
<reference evidence="2 3" key="1">
    <citation type="submission" date="2016-11" db="EMBL/GenBank/DDBJ databases">
        <authorList>
            <person name="Jaros S."/>
            <person name="Januszkiewicz K."/>
            <person name="Wedrychowicz H."/>
        </authorList>
    </citation>
    <scope>NUCLEOTIDE SEQUENCE [LARGE SCALE GENOMIC DNA]</scope>
    <source>
        <strain evidence="2 3">DSM 2631</strain>
    </source>
</reference>
<organism evidence="2 3">
    <name type="scientific">Clostridium fallax</name>
    <dbReference type="NCBI Taxonomy" id="1533"/>
    <lineage>
        <taxon>Bacteria</taxon>
        <taxon>Bacillati</taxon>
        <taxon>Bacillota</taxon>
        <taxon>Clostridia</taxon>
        <taxon>Eubacteriales</taxon>
        <taxon>Clostridiaceae</taxon>
        <taxon>Clostridium</taxon>
    </lineage>
</organism>
<proteinExistence type="predicted"/>
<keyword evidence="1" id="KW-0812">Transmembrane</keyword>
<gene>
    <name evidence="2" type="ORF">SAMN05443638_104148</name>
</gene>
<name>A0A1M4UD34_9CLOT</name>
<accession>A0A1M4UD34</accession>
<feature type="transmembrane region" description="Helical" evidence="1">
    <location>
        <begin position="6"/>
        <end position="28"/>
    </location>
</feature>
<protein>
    <submittedName>
        <fullName evidence="2">Uncharacterized protein</fullName>
    </submittedName>
</protein>
<keyword evidence="1" id="KW-0472">Membrane</keyword>
<sequence length="31" mass="3426">MSNVNMLETILLLFMGASFFMGSILSFIKGI</sequence>
<dbReference type="EMBL" id="FQVM01000004">
    <property type="protein sequence ID" value="SHE54470.1"/>
    <property type="molecule type" value="Genomic_DNA"/>
</dbReference>
<dbReference type="AlphaFoldDB" id="A0A1M4UD34"/>
<evidence type="ECO:0000313" key="2">
    <source>
        <dbReference type="EMBL" id="SHE54470.1"/>
    </source>
</evidence>
<evidence type="ECO:0000313" key="3">
    <source>
        <dbReference type="Proteomes" id="UP000184035"/>
    </source>
</evidence>
<feature type="non-terminal residue" evidence="2">
    <location>
        <position position="31"/>
    </location>
</feature>